<reference evidence="2 3" key="1">
    <citation type="submission" date="2019-03" db="EMBL/GenBank/DDBJ databases">
        <title>Roseomonas sp. a novel Roseomonas species isolated from Sea whip Gorgonian.</title>
        <authorList>
            <person name="Li F."/>
            <person name="Pan X."/>
            <person name="Huang S."/>
            <person name="Li Z."/>
            <person name="Meng B."/>
        </authorList>
    </citation>
    <scope>NUCLEOTIDE SEQUENCE [LARGE SCALE GENOMIC DNA]</scope>
    <source>
        <strain evidence="2 3">M0104</strain>
    </source>
</reference>
<evidence type="ECO:0000256" key="1">
    <source>
        <dbReference type="SAM" id="MobiDB-lite"/>
    </source>
</evidence>
<keyword evidence="3" id="KW-1185">Reference proteome</keyword>
<accession>A0A845BCV6</accession>
<feature type="region of interest" description="Disordered" evidence="1">
    <location>
        <begin position="176"/>
        <end position="207"/>
    </location>
</feature>
<dbReference type="EMBL" id="SNVJ01000008">
    <property type="protein sequence ID" value="MXP63904.1"/>
    <property type="molecule type" value="Genomic_DNA"/>
</dbReference>
<name>A0A845BCV6_9PROT</name>
<comment type="caution">
    <text evidence="2">The sequence shown here is derived from an EMBL/GenBank/DDBJ whole genome shotgun (WGS) entry which is preliminary data.</text>
</comment>
<gene>
    <name evidence="2" type="ORF">E0493_11160</name>
</gene>
<dbReference type="Proteomes" id="UP000460715">
    <property type="component" value="Unassembled WGS sequence"/>
</dbReference>
<dbReference type="AlphaFoldDB" id="A0A845BCV6"/>
<sequence length="207" mass="23179">MPVPEILRQLAVDIDQVHQATSHLRRAECALLDALRTGRLVVLGRPGDAQAEIFFSHVHERVPVSYLLHDHRSLEPEGHGWLMLGSTASEAELIMQAAPERPDWGDLRFPATMLRKCFPQDFLLKNGVKAVVSGGPGRPSSMHLIKQEYLRRLASGEALASRSDEARHLFDWFQKEHRHEPSPGAKSIRNKIPSWHGEGSSGLPEIK</sequence>
<proteinExistence type="predicted"/>
<organism evidence="2 3">
    <name type="scientific">Teichococcus coralli</name>
    <dbReference type="NCBI Taxonomy" id="2545983"/>
    <lineage>
        <taxon>Bacteria</taxon>
        <taxon>Pseudomonadati</taxon>
        <taxon>Pseudomonadota</taxon>
        <taxon>Alphaproteobacteria</taxon>
        <taxon>Acetobacterales</taxon>
        <taxon>Roseomonadaceae</taxon>
        <taxon>Roseomonas</taxon>
    </lineage>
</organism>
<protein>
    <submittedName>
        <fullName evidence="2">Uncharacterized protein</fullName>
    </submittedName>
</protein>
<evidence type="ECO:0000313" key="2">
    <source>
        <dbReference type="EMBL" id="MXP63904.1"/>
    </source>
</evidence>
<evidence type="ECO:0000313" key="3">
    <source>
        <dbReference type="Proteomes" id="UP000460715"/>
    </source>
</evidence>